<proteinExistence type="predicted"/>
<comment type="caution">
    <text evidence="2">The sequence shown here is derived from an EMBL/GenBank/DDBJ whole genome shotgun (WGS) entry which is preliminary data.</text>
</comment>
<dbReference type="SUPFAM" id="SSF52968">
    <property type="entry name" value="B12-dependent dehydatase associated subunit"/>
    <property type="match status" value="1"/>
</dbReference>
<keyword evidence="3" id="KW-1185">Reference proteome</keyword>
<dbReference type="InterPro" id="IPR010254">
    <property type="entry name" value="B12-dep_deHydtase_bsu"/>
</dbReference>
<accession>A0ABS4VTB5</accession>
<evidence type="ECO:0008006" key="4">
    <source>
        <dbReference type="Google" id="ProtNLM"/>
    </source>
</evidence>
<dbReference type="Pfam" id="PF02288">
    <property type="entry name" value="Dehydratase_MU"/>
    <property type="match status" value="1"/>
</dbReference>
<evidence type="ECO:0000313" key="3">
    <source>
        <dbReference type="Proteomes" id="UP001519295"/>
    </source>
</evidence>
<protein>
    <recommendedName>
        <fullName evidence="4">Dehydratase medium subunit</fullName>
    </recommendedName>
</protein>
<name>A0ABS4VTB5_9PSEU</name>
<feature type="region of interest" description="Disordered" evidence="1">
    <location>
        <begin position="94"/>
        <end position="131"/>
    </location>
</feature>
<gene>
    <name evidence="2" type="ORF">JOF36_002868</name>
</gene>
<sequence>MSRRGEPAGRDGSAPEPPSVVVRHHPDAPAAVLREVLAGAEEEGVPVAAWPDPTATTGPPGDACAVALAHRAARRSQLDSGVGVDVHGAVAVHHAKLPPDRPALTEPPPAPSAVPDPSPVPPGRRAGAAAARIVTGLPLPLGAAGPGDP</sequence>
<feature type="region of interest" description="Disordered" evidence="1">
    <location>
        <begin position="1"/>
        <end position="25"/>
    </location>
</feature>
<dbReference type="EMBL" id="JAGINU010000001">
    <property type="protein sequence ID" value="MBP2367172.1"/>
    <property type="molecule type" value="Genomic_DNA"/>
</dbReference>
<dbReference type="Gene3D" id="3.40.50.10150">
    <property type="entry name" value="B12-dependent dehydatase associated subunit"/>
    <property type="match status" value="1"/>
</dbReference>
<evidence type="ECO:0000256" key="1">
    <source>
        <dbReference type="SAM" id="MobiDB-lite"/>
    </source>
</evidence>
<dbReference type="Proteomes" id="UP001519295">
    <property type="component" value="Unassembled WGS sequence"/>
</dbReference>
<dbReference type="InterPro" id="IPR003208">
    <property type="entry name" value="Dehydtase/Dehydtase_re"/>
</dbReference>
<dbReference type="RefSeq" id="WP_210027294.1">
    <property type="nucleotide sequence ID" value="NZ_JAGINU010000001.1"/>
</dbReference>
<reference evidence="2 3" key="1">
    <citation type="submission" date="2021-03" db="EMBL/GenBank/DDBJ databases">
        <title>Sequencing the genomes of 1000 actinobacteria strains.</title>
        <authorList>
            <person name="Klenk H.-P."/>
        </authorList>
    </citation>
    <scope>NUCLEOTIDE SEQUENCE [LARGE SCALE GENOMIC DNA]</scope>
    <source>
        <strain evidence="2 3">DSM 45256</strain>
    </source>
</reference>
<evidence type="ECO:0000313" key="2">
    <source>
        <dbReference type="EMBL" id="MBP2367172.1"/>
    </source>
</evidence>
<feature type="compositionally biased region" description="Pro residues" evidence="1">
    <location>
        <begin position="105"/>
        <end position="122"/>
    </location>
</feature>
<organism evidence="2 3">
    <name type="scientific">Pseudonocardia parietis</name>
    <dbReference type="NCBI Taxonomy" id="570936"/>
    <lineage>
        <taxon>Bacteria</taxon>
        <taxon>Bacillati</taxon>
        <taxon>Actinomycetota</taxon>
        <taxon>Actinomycetes</taxon>
        <taxon>Pseudonocardiales</taxon>
        <taxon>Pseudonocardiaceae</taxon>
        <taxon>Pseudonocardia</taxon>
    </lineage>
</organism>